<name>A0AAW1JGA9_POPJA</name>
<comment type="caution">
    <text evidence="1">The sequence shown here is derived from an EMBL/GenBank/DDBJ whole genome shotgun (WGS) entry which is preliminary data.</text>
</comment>
<evidence type="ECO:0000313" key="2">
    <source>
        <dbReference type="Proteomes" id="UP001458880"/>
    </source>
</evidence>
<dbReference type="PANTHER" id="PTHR47331">
    <property type="entry name" value="PHD-TYPE DOMAIN-CONTAINING PROTEIN"/>
    <property type="match status" value="1"/>
</dbReference>
<keyword evidence="2" id="KW-1185">Reference proteome</keyword>
<proteinExistence type="predicted"/>
<protein>
    <submittedName>
        <fullName evidence="1">Pao retrotransposon peptidase</fullName>
    </submittedName>
</protein>
<reference evidence="1 2" key="1">
    <citation type="journal article" date="2024" name="BMC Genomics">
        <title>De novo assembly and annotation of Popillia japonica's genome with initial clues to its potential as an invasive pest.</title>
        <authorList>
            <person name="Cucini C."/>
            <person name="Boschi S."/>
            <person name="Funari R."/>
            <person name="Cardaioli E."/>
            <person name="Iannotti N."/>
            <person name="Marturano G."/>
            <person name="Paoli F."/>
            <person name="Bruttini M."/>
            <person name="Carapelli A."/>
            <person name="Frati F."/>
            <person name="Nardi F."/>
        </authorList>
    </citation>
    <scope>NUCLEOTIDE SEQUENCE [LARGE SCALE GENOMIC DNA]</scope>
    <source>
        <strain evidence="1">DMR45628</strain>
    </source>
</reference>
<organism evidence="1 2">
    <name type="scientific">Popillia japonica</name>
    <name type="common">Japanese beetle</name>
    <dbReference type="NCBI Taxonomy" id="7064"/>
    <lineage>
        <taxon>Eukaryota</taxon>
        <taxon>Metazoa</taxon>
        <taxon>Ecdysozoa</taxon>
        <taxon>Arthropoda</taxon>
        <taxon>Hexapoda</taxon>
        <taxon>Insecta</taxon>
        <taxon>Pterygota</taxon>
        <taxon>Neoptera</taxon>
        <taxon>Endopterygota</taxon>
        <taxon>Coleoptera</taxon>
        <taxon>Polyphaga</taxon>
        <taxon>Scarabaeiformia</taxon>
        <taxon>Scarabaeidae</taxon>
        <taxon>Rutelinae</taxon>
        <taxon>Popillia</taxon>
    </lineage>
</organism>
<accession>A0AAW1JGA9</accession>
<evidence type="ECO:0000313" key="1">
    <source>
        <dbReference type="EMBL" id="KAK9702016.1"/>
    </source>
</evidence>
<dbReference type="Proteomes" id="UP001458880">
    <property type="component" value="Unassembled WGS sequence"/>
</dbReference>
<dbReference type="InterPro" id="IPR008042">
    <property type="entry name" value="Retrotrans_Pao"/>
</dbReference>
<sequence length="443" mass="50145">MLATKIITKRQVLSAISKIFDPLGLIGPVTIQAKILMQKLWQSKAEWDDPIPNELNTTWERVAPLKKITLPRLELCGAVLLAKLQKRVQTALNLPITQYFLYTDSKIVLAWINTQPCYLNTFVANRVAEIAELTNTTDWYHVPSSHNPADIISRGIDPTELNEKSLWWQGPKFLHEDSSQWPTSNKSDLNVDSIPDIKLSSIMLTTITNSDFTIFERFSTLSTLSKLQNVVAYMLRFKNNCLNKVKCHNSLDLSELNNAMVCIIKLVQRQEFSEELHCLKQMKPVKNSSKLLTLNPFLDDEGIARVGGRIVHSNVAFNQKHPIILPAKHKLTERVGGRIVHSNVAFNQKHPIILPAKHKLTELIIQHLHQDPKIKSTQLNPDPSIDITALSSTSSISNIHSTGDESHLSTVIRKKTQKKSNKEGLVNINTTKKYNNLDEEEIK</sequence>
<dbReference type="EMBL" id="JASPKY010000402">
    <property type="protein sequence ID" value="KAK9702016.1"/>
    <property type="molecule type" value="Genomic_DNA"/>
</dbReference>
<dbReference type="AlphaFoldDB" id="A0AAW1JGA9"/>
<gene>
    <name evidence="1" type="ORF">QE152_g30219</name>
</gene>
<dbReference type="Pfam" id="PF05380">
    <property type="entry name" value="Peptidase_A17"/>
    <property type="match status" value="1"/>
</dbReference>